<feature type="region of interest" description="Disordered" evidence="3">
    <location>
        <begin position="87"/>
        <end position="106"/>
    </location>
</feature>
<keyword evidence="1" id="KW-0862">Zinc</keyword>
<feature type="coiled-coil region" evidence="2">
    <location>
        <begin position="118"/>
        <end position="145"/>
    </location>
</feature>
<protein>
    <recommendedName>
        <fullName evidence="4">SWIM-type domain-containing protein</fullName>
    </recommendedName>
</protein>
<dbReference type="InterPro" id="IPR007527">
    <property type="entry name" value="Znf_SWIM"/>
</dbReference>
<keyword evidence="1" id="KW-0479">Metal-binding</keyword>
<evidence type="ECO:0000313" key="5">
    <source>
        <dbReference type="EMBL" id="KAE8235945.1"/>
    </source>
</evidence>
<organism evidence="5 6">
    <name type="scientific">Tilletia indica</name>
    <dbReference type="NCBI Taxonomy" id="43049"/>
    <lineage>
        <taxon>Eukaryota</taxon>
        <taxon>Fungi</taxon>
        <taxon>Dikarya</taxon>
        <taxon>Basidiomycota</taxon>
        <taxon>Ustilaginomycotina</taxon>
        <taxon>Exobasidiomycetes</taxon>
        <taxon>Tilletiales</taxon>
        <taxon>Tilletiaceae</taxon>
        <taxon>Tilletia</taxon>
    </lineage>
</organism>
<evidence type="ECO:0000256" key="3">
    <source>
        <dbReference type="SAM" id="MobiDB-lite"/>
    </source>
</evidence>
<proteinExistence type="predicted"/>
<keyword evidence="1" id="KW-0863">Zinc-finger</keyword>
<reference evidence="5" key="2">
    <citation type="journal article" date="2019" name="IMA Fungus">
        <title>Genome sequencing and comparison of five Tilletia species to identify candidate genes for the detection of regulated species infecting wheat.</title>
        <authorList>
            <person name="Nguyen H.D.T."/>
            <person name="Sultana T."/>
            <person name="Kesanakurti P."/>
            <person name="Hambleton S."/>
        </authorList>
    </citation>
    <scope>NUCLEOTIDE SEQUENCE</scope>
    <source>
        <strain evidence="5">DAOMC 236416</strain>
    </source>
</reference>
<evidence type="ECO:0000313" key="6">
    <source>
        <dbReference type="Proteomes" id="UP000077521"/>
    </source>
</evidence>
<name>A0A8T8SA88_9BASI</name>
<dbReference type="GO" id="GO:0008270">
    <property type="term" value="F:zinc ion binding"/>
    <property type="evidence" value="ECO:0007669"/>
    <property type="project" value="UniProtKB-KW"/>
</dbReference>
<evidence type="ECO:0000259" key="4">
    <source>
        <dbReference type="PROSITE" id="PS50966"/>
    </source>
</evidence>
<dbReference type="AlphaFoldDB" id="A0A8T8SA88"/>
<reference evidence="5" key="1">
    <citation type="submission" date="2016-04" db="EMBL/GenBank/DDBJ databases">
        <authorList>
            <person name="Nguyen H.D."/>
            <person name="Samba Siva P."/>
            <person name="Cullis J."/>
            <person name="Levesque C.A."/>
            <person name="Hambleton S."/>
        </authorList>
    </citation>
    <scope>NUCLEOTIDE SEQUENCE</scope>
    <source>
        <strain evidence="5">DAOMC 236416</strain>
    </source>
</reference>
<gene>
    <name evidence="5" type="ORF">A4X13_0g9321</name>
</gene>
<dbReference type="PROSITE" id="PS50966">
    <property type="entry name" value="ZF_SWIM"/>
    <property type="match status" value="1"/>
</dbReference>
<sequence length="181" mass="19735">VNKRSLSSVEKEARKKAYALDWIELFEHVRGDAQGFILVTASSSSEPYRVNTNLSTCSCPAYASTELTCKHMFMASRFIGQPIPRLRPQVAPSSSASTEPPPPAPLVSTAAAVVSSNAADEQNVLEEKQDKLRQIVQESNRLLALCQQKQGSAGIENRVSRAQLEQVLANIVAARRDVEAL</sequence>
<keyword evidence="2" id="KW-0175">Coiled coil</keyword>
<dbReference type="EMBL" id="LWDF02002486">
    <property type="protein sequence ID" value="KAE8235945.1"/>
    <property type="molecule type" value="Genomic_DNA"/>
</dbReference>
<comment type="caution">
    <text evidence="5">The sequence shown here is derived from an EMBL/GenBank/DDBJ whole genome shotgun (WGS) entry which is preliminary data.</text>
</comment>
<dbReference type="Pfam" id="PF04434">
    <property type="entry name" value="SWIM"/>
    <property type="match status" value="1"/>
</dbReference>
<evidence type="ECO:0000256" key="2">
    <source>
        <dbReference type="SAM" id="Coils"/>
    </source>
</evidence>
<feature type="non-terminal residue" evidence="5">
    <location>
        <position position="1"/>
    </location>
</feature>
<accession>A0A8T8SA88</accession>
<keyword evidence="6" id="KW-1185">Reference proteome</keyword>
<dbReference type="Proteomes" id="UP000077521">
    <property type="component" value="Unassembled WGS sequence"/>
</dbReference>
<evidence type="ECO:0000256" key="1">
    <source>
        <dbReference type="PROSITE-ProRule" id="PRU00325"/>
    </source>
</evidence>
<feature type="domain" description="SWIM-type" evidence="4">
    <location>
        <begin position="48"/>
        <end position="80"/>
    </location>
</feature>